<evidence type="ECO:0000313" key="2">
    <source>
        <dbReference type="Proteomes" id="UP001304970"/>
    </source>
</evidence>
<organism evidence="1 2">
    <name type="scientific">Methanolapillus ohkumae</name>
    <dbReference type="NCBI Taxonomy" id="3028298"/>
    <lineage>
        <taxon>Archaea</taxon>
        <taxon>Methanobacteriati</taxon>
        <taxon>Methanobacteriota</taxon>
        <taxon>Stenosarchaea group</taxon>
        <taxon>Methanomicrobia</taxon>
        <taxon>Methanosarcinales</taxon>
        <taxon>Methanosarcinaceae</taxon>
        <taxon>Methanolapillus</taxon>
    </lineage>
</organism>
<evidence type="ECO:0000313" key="1">
    <source>
        <dbReference type="EMBL" id="WNY26754.1"/>
    </source>
</evidence>
<accession>A0AA96V523</accession>
<protein>
    <recommendedName>
        <fullName evidence="3">Ribbon-helix-helix protein, CopG family</fullName>
    </recommendedName>
</protein>
<dbReference type="Proteomes" id="UP001304970">
    <property type="component" value="Chromosome"/>
</dbReference>
<proteinExistence type="predicted"/>
<name>A0AA96V523_9EURY</name>
<sequence>MSQAHRKKMSISLSVSPSTLTKLKNLEATEKFGSISDIVYISVCEFLGKIKIYKKESNWDYGLLMDFAAEDKLPKGKISISLSPYVDDEIKKISGRTGKSKSLIIRAAIDDFVNGYNDTESEEIRPFIPVQKMNAVDLRLYRNELKNIMRELLEEIKVEQ</sequence>
<keyword evidence="2" id="KW-1185">Reference proteome</keyword>
<reference evidence="1 2" key="1">
    <citation type="submission" date="2023-07" db="EMBL/GenBank/DDBJ databases">
        <title>Closed genome sequence of Methanosarcinaceae archaeon Am2.</title>
        <authorList>
            <person name="Poehlein A."/>
            <person name="Protasov E."/>
            <person name="Platt K."/>
            <person name="Reeh H."/>
            <person name="Daniel R."/>
            <person name="Brune A."/>
        </authorList>
    </citation>
    <scope>NUCLEOTIDE SEQUENCE [LARGE SCALE GENOMIC DNA]</scope>
    <source>
        <strain evidence="1 2">Am2</strain>
    </source>
</reference>
<gene>
    <name evidence="1" type="ORF">MsAm2_05300</name>
</gene>
<dbReference type="EMBL" id="CP131061">
    <property type="protein sequence ID" value="WNY26754.1"/>
    <property type="molecule type" value="Genomic_DNA"/>
</dbReference>
<evidence type="ECO:0008006" key="3">
    <source>
        <dbReference type="Google" id="ProtNLM"/>
    </source>
</evidence>
<dbReference type="GO" id="GO:0006355">
    <property type="term" value="P:regulation of DNA-templated transcription"/>
    <property type="evidence" value="ECO:0007669"/>
    <property type="project" value="InterPro"/>
</dbReference>
<dbReference type="AlphaFoldDB" id="A0AA96V523"/>